<feature type="transmembrane region" description="Helical" evidence="1">
    <location>
        <begin position="12"/>
        <end position="33"/>
    </location>
</feature>
<dbReference type="EMBL" id="UINC01001738">
    <property type="protein sequence ID" value="SUZ87746.1"/>
    <property type="molecule type" value="Genomic_DNA"/>
</dbReference>
<evidence type="ECO:0000313" key="2">
    <source>
        <dbReference type="EMBL" id="SUZ87746.1"/>
    </source>
</evidence>
<reference evidence="2" key="1">
    <citation type="submission" date="2018-05" db="EMBL/GenBank/DDBJ databases">
        <authorList>
            <person name="Lanie J.A."/>
            <person name="Ng W.-L."/>
            <person name="Kazmierczak K.M."/>
            <person name="Andrzejewski T.M."/>
            <person name="Davidsen T.M."/>
            <person name="Wayne K.J."/>
            <person name="Tettelin H."/>
            <person name="Glass J.I."/>
            <person name="Rusch D."/>
            <person name="Podicherti R."/>
            <person name="Tsui H.-C.T."/>
            <person name="Winkler M.E."/>
        </authorList>
    </citation>
    <scope>NUCLEOTIDE SEQUENCE</scope>
</reference>
<sequence length="80" mass="9163">MQNNVSPGNKKRPVLLTLIFGAISISAYLLLFMNEEWVMNNFTKGNWYAVYPIVTAFFFSFVHGVFASYFISTLGLEEKK</sequence>
<keyword evidence="1" id="KW-0812">Transmembrane</keyword>
<keyword evidence="1" id="KW-0472">Membrane</keyword>
<accession>A0A381R7M9</accession>
<proteinExistence type="predicted"/>
<name>A0A381R7M9_9ZZZZ</name>
<gene>
    <name evidence="2" type="ORF">METZ01_LOCUS40600</name>
</gene>
<feature type="transmembrane region" description="Helical" evidence="1">
    <location>
        <begin position="53"/>
        <end position="76"/>
    </location>
</feature>
<organism evidence="2">
    <name type="scientific">marine metagenome</name>
    <dbReference type="NCBI Taxonomy" id="408172"/>
    <lineage>
        <taxon>unclassified sequences</taxon>
        <taxon>metagenomes</taxon>
        <taxon>ecological metagenomes</taxon>
    </lineage>
</organism>
<dbReference type="AlphaFoldDB" id="A0A381R7M9"/>
<evidence type="ECO:0000256" key="1">
    <source>
        <dbReference type="SAM" id="Phobius"/>
    </source>
</evidence>
<keyword evidence="1" id="KW-1133">Transmembrane helix</keyword>
<protein>
    <submittedName>
        <fullName evidence="2">Uncharacterized protein</fullName>
    </submittedName>
</protein>